<organism evidence="9 10">
    <name type="scientific">Malassezia obtusa</name>
    <dbReference type="NCBI Taxonomy" id="76774"/>
    <lineage>
        <taxon>Eukaryota</taxon>
        <taxon>Fungi</taxon>
        <taxon>Dikarya</taxon>
        <taxon>Basidiomycota</taxon>
        <taxon>Ustilaginomycotina</taxon>
        <taxon>Malasseziomycetes</taxon>
        <taxon>Malasseziales</taxon>
        <taxon>Malasseziaceae</taxon>
        <taxon>Malassezia</taxon>
    </lineage>
</organism>
<comment type="subcellular location">
    <subcellularLocation>
        <location evidence="1">Membrane</location>
        <topology evidence="1">Multi-pass membrane protein</topology>
    </subcellularLocation>
</comment>
<dbReference type="Pfam" id="PF01569">
    <property type="entry name" value="PAP2"/>
    <property type="match status" value="1"/>
</dbReference>
<dbReference type="GO" id="GO:0046839">
    <property type="term" value="P:phospholipid dephosphorylation"/>
    <property type="evidence" value="ECO:0007669"/>
    <property type="project" value="TreeGrafter"/>
</dbReference>
<feature type="transmembrane region" description="Helical" evidence="7">
    <location>
        <begin position="256"/>
        <end position="275"/>
    </location>
</feature>
<evidence type="ECO:0000256" key="4">
    <source>
        <dbReference type="ARBA" id="ARBA00022989"/>
    </source>
</evidence>
<dbReference type="InterPro" id="IPR043216">
    <property type="entry name" value="PAP-like"/>
</dbReference>
<evidence type="ECO:0000313" key="10">
    <source>
        <dbReference type="Proteomes" id="UP001214603"/>
    </source>
</evidence>
<feature type="transmembrane region" description="Helical" evidence="7">
    <location>
        <begin position="62"/>
        <end position="81"/>
    </location>
</feature>
<keyword evidence="10" id="KW-1185">Reference proteome</keyword>
<dbReference type="AlphaFoldDB" id="A0AAF0E3K7"/>
<dbReference type="PANTHER" id="PTHR10165:SF35">
    <property type="entry name" value="RE23632P"/>
    <property type="match status" value="1"/>
</dbReference>
<evidence type="ECO:0000256" key="2">
    <source>
        <dbReference type="ARBA" id="ARBA00008816"/>
    </source>
</evidence>
<evidence type="ECO:0000256" key="3">
    <source>
        <dbReference type="ARBA" id="ARBA00022692"/>
    </source>
</evidence>
<evidence type="ECO:0000256" key="1">
    <source>
        <dbReference type="ARBA" id="ARBA00004141"/>
    </source>
</evidence>
<dbReference type="GO" id="GO:0008195">
    <property type="term" value="F:phosphatidate phosphatase activity"/>
    <property type="evidence" value="ECO:0007669"/>
    <property type="project" value="TreeGrafter"/>
</dbReference>
<evidence type="ECO:0000256" key="7">
    <source>
        <dbReference type="SAM" id="Phobius"/>
    </source>
</evidence>
<dbReference type="GO" id="GO:0016020">
    <property type="term" value="C:membrane"/>
    <property type="evidence" value="ECO:0007669"/>
    <property type="project" value="UniProtKB-SubCell"/>
</dbReference>
<dbReference type="Proteomes" id="UP001214603">
    <property type="component" value="Chromosome 8"/>
</dbReference>
<feature type="transmembrane region" description="Helical" evidence="7">
    <location>
        <begin position="93"/>
        <end position="114"/>
    </location>
</feature>
<accession>A0AAF0E3K7</accession>
<evidence type="ECO:0000259" key="8">
    <source>
        <dbReference type="SMART" id="SM00014"/>
    </source>
</evidence>
<evidence type="ECO:0000256" key="6">
    <source>
        <dbReference type="SAM" id="MobiDB-lite"/>
    </source>
</evidence>
<proteinExistence type="inferred from homology"/>
<dbReference type="Gene3D" id="1.20.144.10">
    <property type="entry name" value="Phosphatidic acid phosphatase type 2/haloperoxidase"/>
    <property type="match status" value="1"/>
</dbReference>
<evidence type="ECO:0000256" key="5">
    <source>
        <dbReference type="ARBA" id="ARBA00023136"/>
    </source>
</evidence>
<protein>
    <recommendedName>
        <fullName evidence="8">Phosphatidic acid phosphatase type 2/haloperoxidase domain-containing protein</fullName>
    </recommendedName>
</protein>
<dbReference type="SUPFAM" id="SSF48317">
    <property type="entry name" value="Acid phosphatase/Vanadium-dependent haloperoxidase"/>
    <property type="match status" value="1"/>
</dbReference>
<dbReference type="EMBL" id="CP119941">
    <property type="protein sequence ID" value="WFD04405.1"/>
    <property type="molecule type" value="Genomic_DNA"/>
</dbReference>
<keyword evidence="4 7" id="KW-1133">Transmembrane helix</keyword>
<comment type="similarity">
    <text evidence="2">Belongs to the PA-phosphatase related phosphoesterase family.</text>
</comment>
<feature type="transmembrane region" description="Helical" evidence="7">
    <location>
        <begin position="225"/>
        <end position="244"/>
    </location>
</feature>
<keyword evidence="3 7" id="KW-0812">Transmembrane</keyword>
<dbReference type="InterPro" id="IPR036938">
    <property type="entry name" value="PAP2/HPO_sf"/>
</dbReference>
<dbReference type="GO" id="GO:0006644">
    <property type="term" value="P:phospholipid metabolic process"/>
    <property type="evidence" value="ECO:0007669"/>
    <property type="project" value="InterPro"/>
</dbReference>
<name>A0AAF0E3K7_9BASI</name>
<evidence type="ECO:0000313" key="9">
    <source>
        <dbReference type="EMBL" id="WFD04405.1"/>
    </source>
</evidence>
<dbReference type="InterPro" id="IPR000326">
    <property type="entry name" value="PAP2/HPO"/>
</dbReference>
<feature type="region of interest" description="Disordered" evidence="6">
    <location>
        <begin position="199"/>
        <end position="219"/>
    </location>
</feature>
<gene>
    <name evidence="9" type="ORF">MOBT1_003114</name>
</gene>
<dbReference type="SMART" id="SM00014">
    <property type="entry name" value="acidPPc"/>
    <property type="match status" value="1"/>
</dbReference>
<dbReference type="PANTHER" id="PTHR10165">
    <property type="entry name" value="LIPID PHOSPHATE PHOSPHATASE"/>
    <property type="match status" value="1"/>
</dbReference>
<reference evidence="9" key="1">
    <citation type="submission" date="2023-03" db="EMBL/GenBank/DDBJ databases">
        <title>Mating type loci evolution in Malassezia.</title>
        <authorList>
            <person name="Coelho M.A."/>
        </authorList>
    </citation>
    <scope>NUCLEOTIDE SEQUENCE</scope>
    <source>
        <strain evidence="9">CBS 7876</strain>
    </source>
</reference>
<sequence length="278" mass="30318">MEWITSNAYLARSVLDWVSLGALVVVTSVMRPGQLGFRQQFSLNDTSIQHPYAEHERVPDSLLLTLSLLVPLVGVLLFSIAHNRPWARMNSAALGLLLTFALTGAITNLLKSWVGRPRPDLLDRCKPRSATPLDAYHSSLVNYTVCTVPLDSSRLDDGFRSFPSGHSSSAFSGLVYLALCIRAALTSVVHRVTNSYAYSSAPTEPQGEEETNTRTPPPDDPLTPIAFSVILPLVPVLVAAYIAVSRLMDYRHHPTDVLAGATLGTVVAVTVYRATHRN</sequence>
<dbReference type="CDD" id="cd03390">
    <property type="entry name" value="PAP2_containing_1_like"/>
    <property type="match status" value="1"/>
</dbReference>
<keyword evidence="5 7" id="KW-0472">Membrane</keyword>
<feature type="domain" description="Phosphatidic acid phosphatase type 2/haloperoxidase" evidence="8">
    <location>
        <begin position="93"/>
        <end position="272"/>
    </location>
</feature>